<dbReference type="Gene3D" id="1.20.58.2220">
    <property type="entry name" value="Formin, FH2 domain"/>
    <property type="match status" value="1"/>
</dbReference>
<organism evidence="4 6">
    <name type="scientific">Labeo rohita</name>
    <name type="common">Indian major carp</name>
    <name type="synonym">Cyprinus rohita</name>
    <dbReference type="NCBI Taxonomy" id="84645"/>
    <lineage>
        <taxon>Eukaryota</taxon>
        <taxon>Metazoa</taxon>
        <taxon>Chordata</taxon>
        <taxon>Craniata</taxon>
        <taxon>Vertebrata</taxon>
        <taxon>Euteleostomi</taxon>
        <taxon>Actinopterygii</taxon>
        <taxon>Neopterygii</taxon>
        <taxon>Teleostei</taxon>
        <taxon>Ostariophysi</taxon>
        <taxon>Cypriniformes</taxon>
        <taxon>Cyprinidae</taxon>
        <taxon>Labeoninae</taxon>
        <taxon>Labeonini</taxon>
        <taxon>Labeo</taxon>
    </lineage>
</organism>
<protein>
    <submittedName>
        <fullName evidence="4">Disheveled-associated activator of morphogenesis 1-like protein</fullName>
    </submittedName>
</protein>
<dbReference type="PANTHER" id="PTHR45725:SF16">
    <property type="entry name" value="DISHEVELED-ASSOCIATED ACTIVATOR OF MORPHOGENESIS 1"/>
    <property type="match status" value="1"/>
</dbReference>
<dbReference type="AlphaFoldDB" id="A0A498MCF4"/>
<feature type="region of interest" description="Disordered" evidence="1">
    <location>
        <begin position="105"/>
        <end position="135"/>
    </location>
</feature>
<evidence type="ECO:0000256" key="1">
    <source>
        <dbReference type="SAM" id="MobiDB-lite"/>
    </source>
</evidence>
<gene>
    <name evidence="5" type="ORF">ROHU_027575</name>
    <name evidence="4" type="ORF">ROHU_028245</name>
</gene>
<feature type="region of interest" description="Disordered" evidence="1">
    <location>
        <begin position="43"/>
        <end position="91"/>
    </location>
</feature>
<feature type="compositionally biased region" description="Basic and acidic residues" evidence="1">
    <location>
        <begin position="124"/>
        <end position="135"/>
    </location>
</feature>
<dbReference type="PROSITE" id="PS51444">
    <property type="entry name" value="FH2"/>
    <property type="match status" value="1"/>
</dbReference>
<dbReference type="PANTHER" id="PTHR45725">
    <property type="entry name" value="FORMIN HOMOLOGY 2 FAMILY MEMBER"/>
    <property type="match status" value="1"/>
</dbReference>
<dbReference type="PROSITE" id="PS51231">
    <property type="entry name" value="DAD"/>
    <property type="match status" value="1"/>
</dbReference>
<sequence>MTSASVLQFLKTVKHFGEDADKMQPDEFFGIFDQFLQSFAEARQENENMRRRKEEEERRARMEAQLKEQREKERKARKAKENGEDDGGEFDDLVSALRSGEVFDKDLSKMKRNRKRINSQTSDTGRERPITKLNF</sequence>
<dbReference type="EMBL" id="QBIY01012798">
    <property type="protein sequence ID" value="RXN16296.1"/>
    <property type="molecule type" value="Genomic_DNA"/>
</dbReference>
<dbReference type="GO" id="GO:0001725">
    <property type="term" value="C:stress fiber"/>
    <property type="evidence" value="ECO:0007669"/>
    <property type="project" value="TreeGrafter"/>
</dbReference>
<evidence type="ECO:0000313" key="4">
    <source>
        <dbReference type="EMBL" id="RXN15195.1"/>
    </source>
</evidence>
<name>A0A498MCF4_LABRO</name>
<dbReference type="SUPFAM" id="SSF101447">
    <property type="entry name" value="Formin homology 2 domain (FH2 domain)"/>
    <property type="match status" value="1"/>
</dbReference>
<proteinExistence type="predicted"/>
<reference evidence="4 6" key="1">
    <citation type="submission" date="2018-03" db="EMBL/GenBank/DDBJ databases">
        <title>Draft genome sequence of Rohu Carp (Labeo rohita).</title>
        <authorList>
            <person name="Das P."/>
            <person name="Kushwaha B."/>
            <person name="Joshi C.G."/>
            <person name="Kumar D."/>
            <person name="Nagpure N.S."/>
            <person name="Sahoo L."/>
            <person name="Das S.P."/>
            <person name="Bit A."/>
            <person name="Patnaik S."/>
            <person name="Meher P.K."/>
            <person name="Jayasankar P."/>
            <person name="Koringa P.G."/>
            <person name="Patel N.V."/>
            <person name="Hinsu A.T."/>
            <person name="Kumar R."/>
            <person name="Pandey M."/>
            <person name="Agarwal S."/>
            <person name="Srivastava S."/>
            <person name="Singh M."/>
            <person name="Iquebal M.A."/>
            <person name="Jaiswal S."/>
            <person name="Angadi U.B."/>
            <person name="Kumar N."/>
            <person name="Raza M."/>
            <person name="Shah T.M."/>
            <person name="Rai A."/>
            <person name="Jena J.K."/>
        </authorList>
    </citation>
    <scope>NUCLEOTIDE SEQUENCE [LARGE SCALE GENOMIC DNA]</scope>
    <source>
        <strain evidence="4">DASCIFA01</strain>
        <tissue evidence="4">Testis</tissue>
    </source>
</reference>
<dbReference type="InterPro" id="IPR051425">
    <property type="entry name" value="Formin_Homology"/>
</dbReference>
<keyword evidence="6" id="KW-1185">Reference proteome</keyword>
<dbReference type="InterPro" id="IPR015425">
    <property type="entry name" value="FH2_Formin"/>
</dbReference>
<evidence type="ECO:0000313" key="5">
    <source>
        <dbReference type="EMBL" id="RXN16296.1"/>
    </source>
</evidence>
<dbReference type="EMBL" id="QBIY01012862">
    <property type="protein sequence ID" value="RXN15195.1"/>
    <property type="molecule type" value="Genomic_DNA"/>
</dbReference>
<accession>A0A498MCF4</accession>
<dbReference type="STRING" id="84645.A0A498MCF4"/>
<evidence type="ECO:0000313" key="6">
    <source>
        <dbReference type="Proteomes" id="UP000290572"/>
    </source>
</evidence>
<comment type="caution">
    <text evidence="4">The sequence shown here is derived from an EMBL/GenBank/DDBJ whole genome shotgun (WGS) entry which is preliminary data.</text>
</comment>
<evidence type="ECO:0000259" key="2">
    <source>
        <dbReference type="PROSITE" id="PS51231"/>
    </source>
</evidence>
<dbReference type="InterPro" id="IPR014767">
    <property type="entry name" value="DAD_dom"/>
</dbReference>
<dbReference type="Proteomes" id="UP000290572">
    <property type="component" value="Unassembled WGS sequence"/>
</dbReference>
<feature type="compositionally biased region" description="Basic and acidic residues" evidence="1">
    <location>
        <begin position="43"/>
        <end position="82"/>
    </location>
</feature>
<feature type="domain" description="DAD" evidence="2">
    <location>
        <begin position="83"/>
        <end position="115"/>
    </location>
</feature>
<feature type="domain" description="FH2" evidence="3">
    <location>
        <begin position="1"/>
        <end position="65"/>
    </location>
</feature>
<evidence type="ECO:0000259" key="3">
    <source>
        <dbReference type="PROSITE" id="PS51444"/>
    </source>
</evidence>
<dbReference type="InterPro" id="IPR042201">
    <property type="entry name" value="FH2_Formin_sf"/>
</dbReference>